<sequence length="276" mass="29147">MSSSAIHHVIAFLTRPLLASFAPTSVASAQLILNATLLPTPTATFSLTSTATPPPAIHAASIGAGIPWTAWFSALGGRRDLLLFYGPGYLKVRVGDSQVIDVWTGEHQGSIIPISQMKSAPLLQQSTGARLRAMLLSARVRNMRRAEQEAKAEGPMRIPTLLGDSESDDLSSDSKSDSGSDYSSASSKFTTYSTDSLTSSGSPPTTPAKSGCVALPPAAPAIGTYSAFKTRHRVPVDRSKKDLTSYLYQGGVTRVMTGGVMLGPRPAAHVVRFTRS</sequence>
<evidence type="ECO:0000256" key="1">
    <source>
        <dbReference type="SAM" id="MobiDB-lite"/>
    </source>
</evidence>
<protein>
    <submittedName>
        <fullName evidence="3">Uncharacterized protein</fullName>
    </submittedName>
</protein>
<keyword evidence="2" id="KW-0732">Signal</keyword>
<accession>A0AAD7MNX4</accession>
<keyword evidence="4" id="KW-1185">Reference proteome</keyword>
<dbReference type="AlphaFoldDB" id="A0AAD7MNX4"/>
<dbReference type="Proteomes" id="UP001215280">
    <property type="component" value="Unassembled WGS sequence"/>
</dbReference>
<organism evidence="3 4">
    <name type="scientific">Mycena maculata</name>
    <dbReference type="NCBI Taxonomy" id="230809"/>
    <lineage>
        <taxon>Eukaryota</taxon>
        <taxon>Fungi</taxon>
        <taxon>Dikarya</taxon>
        <taxon>Basidiomycota</taxon>
        <taxon>Agaricomycotina</taxon>
        <taxon>Agaricomycetes</taxon>
        <taxon>Agaricomycetidae</taxon>
        <taxon>Agaricales</taxon>
        <taxon>Marasmiineae</taxon>
        <taxon>Mycenaceae</taxon>
        <taxon>Mycena</taxon>
    </lineage>
</organism>
<feature type="chain" id="PRO_5042256872" evidence="2">
    <location>
        <begin position="30"/>
        <end position="276"/>
    </location>
</feature>
<gene>
    <name evidence="3" type="ORF">DFH07DRAFT_853157</name>
</gene>
<name>A0AAD7MNX4_9AGAR</name>
<comment type="caution">
    <text evidence="3">The sequence shown here is derived from an EMBL/GenBank/DDBJ whole genome shotgun (WGS) entry which is preliminary data.</text>
</comment>
<dbReference type="EMBL" id="JARJLG010000222">
    <property type="protein sequence ID" value="KAJ7726160.1"/>
    <property type="molecule type" value="Genomic_DNA"/>
</dbReference>
<evidence type="ECO:0000313" key="3">
    <source>
        <dbReference type="EMBL" id="KAJ7726160.1"/>
    </source>
</evidence>
<reference evidence="3" key="1">
    <citation type="submission" date="2023-03" db="EMBL/GenBank/DDBJ databases">
        <title>Massive genome expansion in bonnet fungi (Mycena s.s.) driven by repeated elements and novel gene families across ecological guilds.</title>
        <authorList>
            <consortium name="Lawrence Berkeley National Laboratory"/>
            <person name="Harder C.B."/>
            <person name="Miyauchi S."/>
            <person name="Viragh M."/>
            <person name="Kuo A."/>
            <person name="Thoen E."/>
            <person name="Andreopoulos B."/>
            <person name="Lu D."/>
            <person name="Skrede I."/>
            <person name="Drula E."/>
            <person name="Henrissat B."/>
            <person name="Morin E."/>
            <person name="Kohler A."/>
            <person name="Barry K."/>
            <person name="LaButti K."/>
            <person name="Morin E."/>
            <person name="Salamov A."/>
            <person name="Lipzen A."/>
            <person name="Mereny Z."/>
            <person name="Hegedus B."/>
            <person name="Baldrian P."/>
            <person name="Stursova M."/>
            <person name="Weitz H."/>
            <person name="Taylor A."/>
            <person name="Grigoriev I.V."/>
            <person name="Nagy L.G."/>
            <person name="Martin F."/>
            <person name="Kauserud H."/>
        </authorList>
    </citation>
    <scope>NUCLEOTIDE SEQUENCE</scope>
    <source>
        <strain evidence="3">CBHHK188m</strain>
    </source>
</reference>
<feature type="signal peptide" evidence="2">
    <location>
        <begin position="1"/>
        <end position="29"/>
    </location>
</feature>
<feature type="compositionally biased region" description="Low complexity" evidence="1">
    <location>
        <begin position="179"/>
        <end position="210"/>
    </location>
</feature>
<evidence type="ECO:0000313" key="4">
    <source>
        <dbReference type="Proteomes" id="UP001215280"/>
    </source>
</evidence>
<feature type="region of interest" description="Disordered" evidence="1">
    <location>
        <begin position="146"/>
        <end position="212"/>
    </location>
</feature>
<proteinExistence type="predicted"/>
<evidence type="ECO:0000256" key="2">
    <source>
        <dbReference type="SAM" id="SignalP"/>
    </source>
</evidence>